<evidence type="ECO:0000256" key="2">
    <source>
        <dbReference type="ARBA" id="ARBA00004141"/>
    </source>
</evidence>
<evidence type="ECO:0000256" key="5">
    <source>
        <dbReference type="ARBA" id="ARBA00022679"/>
    </source>
</evidence>
<evidence type="ECO:0000256" key="1">
    <source>
        <dbReference type="ARBA" id="ARBA00000085"/>
    </source>
</evidence>
<dbReference type="InterPro" id="IPR005467">
    <property type="entry name" value="His_kinase_dom"/>
</dbReference>
<keyword evidence="16" id="KW-1185">Reference proteome</keyword>
<keyword evidence="8 15" id="KW-0418">Kinase</keyword>
<feature type="domain" description="Histidine kinase" evidence="14">
    <location>
        <begin position="248"/>
        <end position="459"/>
    </location>
</feature>
<dbReference type="GO" id="GO:0005886">
    <property type="term" value="C:plasma membrane"/>
    <property type="evidence" value="ECO:0007669"/>
    <property type="project" value="TreeGrafter"/>
</dbReference>
<dbReference type="SMART" id="SM00387">
    <property type="entry name" value="HATPase_c"/>
    <property type="match status" value="1"/>
</dbReference>
<evidence type="ECO:0000259" key="14">
    <source>
        <dbReference type="PROSITE" id="PS50109"/>
    </source>
</evidence>
<dbReference type="InterPro" id="IPR003594">
    <property type="entry name" value="HATPase_dom"/>
</dbReference>
<dbReference type="Gene3D" id="3.30.565.10">
    <property type="entry name" value="Histidine kinase-like ATPase, C-terminal domain"/>
    <property type="match status" value="1"/>
</dbReference>
<keyword evidence="7" id="KW-0547">Nucleotide-binding</keyword>
<dbReference type="KEGG" id="rtu:PR017_01515"/>
<protein>
    <recommendedName>
        <fullName evidence="3">histidine kinase</fullName>
        <ecNumber evidence="3">2.7.13.3</ecNumber>
    </recommendedName>
</protein>
<dbReference type="GO" id="GO:0005524">
    <property type="term" value="F:ATP binding"/>
    <property type="evidence" value="ECO:0007669"/>
    <property type="project" value="UniProtKB-KW"/>
</dbReference>
<dbReference type="CDD" id="cd00082">
    <property type="entry name" value="HisKA"/>
    <property type="match status" value="1"/>
</dbReference>
<dbReference type="PANTHER" id="PTHR45436">
    <property type="entry name" value="SENSOR HISTIDINE KINASE YKOH"/>
    <property type="match status" value="1"/>
</dbReference>
<evidence type="ECO:0000256" key="13">
    <source>
        <dbReference type="SAM" id="Phobius"/>
    </source>
</evidence>
<dbReference type="SUPFAM" id="SSF47384">
    <property type="entry name" value="Homodimeric domain of signal transducing histidine kinase"/>
    <property type="match status" value="1"/>
</dbReference>
<evidence type="ECO:0000256" key="7">
    <source>
        <dbReference type="ARBA" id="ARBA00022741"/>
    </source>
</evidence>
<evidence type="ECO:0000313" key="15">
    <source>
        <dbReference type="EMBL" id="WFR95855.1"/>
    </source>
</evidence>
<evidence type="ECO:0000256" key="8">
    <source>
        <dbReference type="ARBA" id="ARBA00022777"/>
    </source>
</evidence>
<reference evidence="16" key="2">
    <citation type="journal article" date="2023" name="MicrobiologyOpen">
        <title>Genomics of the tumorigenes clade of the family Rhizobiaceae and description of Rhizobium rhododendri sp. nov.</title>
        <authorList>
            <person name="Kuzmanovic N."/>
            <person name="diCenzo G.C."/>
            <person name="Bunk B."/>
            <person name="Sproeer C."/>
            <person name="Fruehling A."/>
            <person name="Neumann-Schaal M."/>
            <person name="Overmann J."/>
            <person name="Smalla K."/>
        </authorList>
    </citation>
    <scope>NUCLEOTIDE SEQUENCE [LARGE SCALE GENOMIC DNA]</scope>
    <source>
        <strain evidence="16">1078</strain>
    </source>
</reference>
<evidence type="ECO:0000256" key="3">
    <source>
        <dbReference type="ARBA" id="ARBA00012438"/>
    </source>
</evidence>
<dbReference type="InterPro" id="IPR004358">
    <property type="entry name" value="Sig_transdc_His_kin-like_C"/>
</dbReference>
<keyword evidence="5" id="KW-0808">Transferase</keyword>
<dbReference type="SMART" id="SM00388">
    <property type="entry name" value="HisKA"/>
    <property type="match status" value="1"/>
</dbReference>
<keyword evidence="10 13" id="KW-1133">Transmembrane helix</keyword>
<dbReference type="SUPFAM" id="SSF55874">
    <property type="entry name" value="ATPase domain of HSP90 chaperone/DNA topoisomerase II/histidine kinase"/>
    <property type="match status" value="1"/>
</dbReference>
<dbReference type="EC" id="2.7.13.3" evidence="3"/>
<evidence type="ECO:0000313" key="16">
    <source>
        <dbReference type="Proteomes" id="UP000249499"/>
    </source>
</evidence>
<gene>
    <name evidence="15" type="ORF">PR017_01515</name>
</gene>
<dbReference type="PANTHER" id="PTHR45436:SF14">
    <property type="entry name" value="SENSOR PROTEIN QSEC"/>
    <property type="match status" value="1"/>
</dbReference>
<feature type="transmembrane region" description="Helical" evidence="13">
    <location>
        <begin position="168"/>
        <end position="187"/>
    </location>
</feature>
<dbReference type="InterPro" id="IPR036890">
    <property type="entry name" value="HATPase_C_sf"/>
</dbReference>
<dbReference type="InterPro" id="IPR036097">
    <property type="entry name" value="HisK_dim/P_sf"/>
</dbReference>
<evidence type="ECO:0000256" key="11">
    <source>
        <dbReference type="ARBA" id="ARBA00023012"/>
    </source>
</evidence>
<dbReference type="InterPro" id="IPR003661">
    <property type="entry name" value="HisK_dim/P_dom"/>
</dbReference>
<dbReference type="GO" id="GO:0000155">
    <property type="term" value="F:phosphorelay sensor kinase activity"/>
    <property type="evidence" value="ECO:0007669"/>
    <property type="project" value="InterPro"/>
</dbReference>
<dbReference type="Proteomes" id="UP000249499">
    <property type="component" value="Chromosome"/>
</dbReference>
<reference evidence="15 16" key="1">
    <citation type="journal article" date="2018" name="Sci. Rep.">
        <title>Rhizobium tumorigenes sp. nov., a novel plant tumorigenic bacterium isolated from cane gall tumors on thornless blackberry.</title>
        <authorList>
            <person name="Kuzmanovi N."/>
            <person name="Smalla K."/>
            <person name="Gronow S."/>
            <person name="PuBawska J."/>
        </authorList>
    </citation>
    <scope>NUCLEOTIDE SEQUENCE [LARGE SCALE GENOMIC DNA]</scope>
    <source>
        <strain evidence="15 16">1078</strain>
    </source>
</reference>
<dbReference type="Pfam" id="PF02518">
    <property type="entry name" value="HATPase_c"/>
    <property type="match status" value="1"/>
</dbReference>
<dbReference type="CDD" id="cd00075">
    <property type="entry name" value="HATPase"/>
    <property type="match status" value="1"/>
</dbReference>
<evidence type="ECO:0000256" key="10">
    <source>
        <dbReference type="ARBA" id="ARBA00022989"/>
    </source>
</evidence>
<evidence type="ECO:0000256" key="4">
    <source>
        <dbReference type="ARBA" id="ARBA00022553"/>
    </source>
</evidence>
<dbReference type="InterPro" id="IPR050428">
    <property type="entry name" value="TCS_sensor_his_kinase"/>
</dbReference>
<dbReference type="PROSITE" id="PS50109">
    <property type="entry name" value="HIS_KIN"/>
    <property type="match status" value="1"/>
</dbReference>
<keyword evidence="11" id="KW-0902">Two-component regulatory system</keyword>
<dbReference type="EMBL" id="CP117255">
    <property type="protein sequence ID" value="WFR95855.1"/>
    <property type="molecule type" value="Genomic_DNA"/>
</dbReference>
<keyword evidence="12 13" id="KW-0472">Membrane</keyword>
<evidence type="ECO:0000256" key="6">
    <source>
        <dbReference type="ARBA" id="ARBA00022692"/>
    </source>
</evidence>
<feature type="transmembrane region" description="Helical" evidence="13">
    <location>
        <begin position="12"/>
        <end position="30"/>
    </location>
</feature>
<keyword evidence="4" id="KW-0597">Phosphoprotein</keyword>
<dbReference type="AlphaFoldDB" id="A0AAF1K526"/>
<comment type="catalytic activity">
    <reaction evidence="1">
        <text>ATP + protein L-histidine = ADP + protein N-phospho-L-histidine.</text>
        <dbReference type="EC" id="2.7.13.3"/>
    </reaction>
</comment>
<comment type="subcellular location">
    <subcellularLocation>
        <location evidence="2">Membrane</location>
        <topology evidence="2">Multi-pass membrane protein</topology>
    </subcellularLocation>
</comment>
<dbReference type="RefSeq" id="WP_111217457.1">
    <property type="nucleotide sequence ID" value="NZ_CP117255.1"/>
</dbReference>
<accession>A0AAF1K526</accession>
<proteinExistence type="predicted"/>
<keyword evidence="9" id="KW-0067">ATP-binding</keyword>
<name>A0AAF1K526_9HYPH</name>
<organism evidence="15 16">
    <name type="scientific">Rhizobium tumorigenes</name>
    <dbReference type="NCBI Taxonomy" id="2041385"/>
    <lineage>
        <taxon>Bacteria</taxon>
        <taxon>Pseudomonadati</taxon>
        <taxon>Pseudomonadota</taxon>
        <taxon>Alphaproteobacteria</taxon>
        <taxon>Hyphomicrobiales</taxon>
        <taxon>Rhizobiaceae</taxon>
        <taxon>Rhizobium/Agrobacterium group</taxon>
        <taxon>Rhizobium</taxon>
    </lineage>
</organism>
<evidence type="ECO:0000256" key="12">
    <source>
        <dbReference type="ARBA" id="ARBA00023136"/>
    </source>
</evidence>
<dbReference type="Gene3D" id="1.10.287.130">
    <property type="match status" value="1"/>
</dbReference>
<dbReference type="PRINTS" id="PR00344">
    <property type="entry name" value="BCTRLSENSOR"/>
</dbReference>
<evidence type="ECO:0000256" key="9">
    <source>
        <dbReference type="ARBA" id="ARBA00022840"/>
    </source>
</evidence>
<sequence length="459" mass="51143">MTRATLTSKLYLRIIPVIVIAISVIGLLAFKSARHEIDNIYDAQLINEANVLWGLLQRPLLRHTDDPPRRIDDIDFKMDNQLSFNQDADDYADAHMVRAWKDGKIQVFSSTAFQADMPEQKAGFHTINYKGERWRVYALPIPNTTIAMEVGEKIALRDRLISNILRNLVFPLFILLPIIAFLIWLGINRGLAPMSDFVRQIRLRSPDDLSAIPVEGLPLDLMPLGTSINQLLDKLGHSLTLERRFSDLVAHELRTPQAGVKLLLQMLRDTEAGRERDAIVADLVESNNRAMHLIEQLLRLARVSHHPLKLGAVPLYHLVASIAAGFGSRITAKRLDLSLQGSEDAEVLTDESLLQLMISNLLDNALKYTPEDGRVEVTIMPDGEAWLLSIDDTGPGIPADQRSAVFQRFYRVDSPQEQGSGLGLAIVADVATRLAVTIDLSTPSWGYGLSVRVRLPAPA</sequence>
<dbReference type="Pfam" id="PF00512">
    <property type="entry name" value="HisKA"/>
    <property type="match status" value="1"/>
</dbReference>
<keyword evidence="6 13" id="KW-0812">Transmembrane</keyword>